<protein>
    <recommendedName>
        <fullName evidence="3">Aminoglycoside phosphotransferase domain-containing protein</fullName>
    </recommendedName>
</protein>
<evidence type="ECO:0000313" key="2">
    <source>
        <dbReference type="Proteomes" id="UP000078240"/>
    </source>
</evidence>
<name>A0A179H680_PURLI</name>
<dbReference type="Proteomes" id="UP000078240">
    <property type="component" value="Unassembled WGS sequence"/>
</dbReference>
<evidence type="ECO:0000313" key="1">
    <source>
        <dbReference type="EMBL" id="OAQ84929.1"/>
    </source>
</evidence>
<reference evidence="1 2" key="1">
    <citation type="submission" date="2016-01" db="EMBL/GenBank/DDBJ databases">
        <title>Biosynthesis of antibiotic leucinostatins and their inhibition on Phytophthora in bio-control Purpureocillium lilacinum.</title>
        <authorList>
            <person name="Wang G."/>
            <person name="Liu Z."/>
            <person name="Lin R."/>
            <person name="Li E."/>
            <person name="Mao Z."/>
            <person name="Ling J."/>
            <person name="Yin W."/>
            <person name="Xie B."/>
        </authorList>
    </citation>
    <scope>NUCLEOTIDE SEQUENCE [LARGE SCALE GENOMIC DNA]</scope>
    <source>
        <strain evidence="1">PLBJ-1</strain>
    </source>
</reference>
<evidence type="ECO:0008006" key="3">
    <source>
        <dbReference type="Google" id="ProtNLM"/>
    </source>
</evidence>
<comment type="caution">
    <text evidence="1">The sequence shown here is derived from an EMBL/GenBank/DDBJ whole genome shotgun (WGS) entry which is preliminary data.</text>
</comment>
<dbReference type="EMBL" id="LSBH01000002">
    <property type="protein sequence ID" value="OAQ84929.1"/>
    <property type="molecule type" value="Genomic_DNA"/>
</dbReference>
<organism evidence="1 2">
    <name type="scientific">Purpureocillium lilacinum</name>
    <name type="common">Paecilomyces lilacinus</name>
    <dbReference type="NCBI Taxonomy" id="33203"/>
    <lineage>
        <taxon>Eukaryota</taxon>
        <taxon>Fungi</taxon>
        <taxon>Dikarya</taxon>
        <taxon>Ascomycota</taxon>
        <taxon>Pezizomycotina</taxon>
        <taxon>Sordariomycetes</taxon>
        <taxon>Hypocreomycetidae</taxon>
        <taxon>Hypocreales</taxon>
        <taxon>Ophiocordycipitaceae</taxon>
        <taxon>Purpureocillium</taxon>
    </lineage>
</organism>
<proteinExistence type="predicted"/>
<gene>
    <name evidence="1" type="ORF">VFPBJ_03697</name>
</gene>
<accession>A0A179H680</accession>
<sequence length="327" mass="37268">MESREDTSNILDPWPTSTDGTEWDGRGLLGLVQQGLDPFGNPFRGKLDTRALFVEIEQCLESTIVDIPLVSYGGFHVVLKSRPDVVVRVSRGDTCNRAYRESDTQQIQLLDSQFELDVYRTLVPLGTPFNRRPVHHRLPLVPTASSFSSVHGISGRGIFVFDKAEGEKYDYVRWRALNREQKVSLSGSRLLRKAAKAAAKLFKFELPRDFSSTWVVRRGFGRGFHFPNTNLRASRQVCELMLRSKVQDALRHRESMQPFINHPHLDLLDSLIKALEELVPHLLPNPSSEEDESTLYRFVLDHGDFGIHNMTISQTDTDDMRITSVFD</sequence>
<dbReference type="AlphaFoldDB" id="A0A179H680"/>